<dbReference type="SUPFAM" id="SSF55174">
    <property type="entry name" value="Alpha-L RNA-binding motif"/>
    <property type="match status" value="1"/>
</dbReference>
<dbReference type="Gene3D" id="3.30.70.580">
    <property type="entry name" value="Pseudouridine synthase I, catalytic domain, N-terminal subdomain"/>
    <property type="match status" value="1"/>
</dbReference>
<dbReference type="InterPro" id="IPR042092">
    <property type="entry name" value="PsdUridine_s_RsuA/RluB/E/F_cat"/>
</dbReference>
<dbReference type="GO" id="GO:0000455">
    <property type="term" value="P:enzyme-directed rRNA pseudouridine synthesis"/>
    <property type="evidence" value="ECO:0007669"/>
    <property type="project" value="UniProtKB-ARBA"/>
</dbReference>
<dbReference type="SUPFAM" id="SSF55120">
    <property type="entry name" value="Pseudouridine synthase"/>
    <property type="match status" value="1"/>
</dbReference>
<evidence type="ECO:0000256" key="5">
    <source>
        <dbReference type="SAM" id="MobiDB-lite"/>
    </source>
</evidence>
<dbReference type="InterPro" id="IPR000748">
    <property type="entry name" value="PsdUridine_synth_RsuA/RluB/E/F"/>
</dbReference>
<dbReference type="CDD" id="cd00165">
    <property type="entry name" value="S4"/>
    <property type="match status" value="1"/>
</dbReference>
<dbReference type="Pfam" id="PF01479">
    <property type="entry name" value="S4"/>
    <property type="match status" value="1"/>
</dbReference>
<dbReference type="PANTHER" id="PTHR47683:SF2">
    <property type="entry name" value="RNA-BINDING S4 DOMAIN-CONTAINING PROTEIN"/>
    <property type="match status" value="1"/>
</dbReference>
<protein>
    <recommendedName>
        <fullName evidence="4">Pseudouridine synthase</fullName>
        <ecNumber evidence="4">5.4.99.-</ecNumber>
    </recommendedName>
</protein>
<keyword evidence="2 4" id="KW-0413">Isomerase</keyword>
<reference evidence="7 8" key="1">
    <citation type="journal article" date="2012" name="Stand. Genomic Sci.">
        <title>Complete genome sequencing and analysis of Saprospira grandis str. Lewin, a predatory marine bacterium.</title>
        <authorList>
            <person name="Saw J.H."/>
            <person name="Yuryev A."/>
            <person name="Kanbe M."/>
            <person name="Hou S."/>
            <person name="Young A.G."/>
            <person name="Aizawa S."/>
            <person name="Alam M."/>
        </authorList>
    </citation>
    <scope>NUCLEOTIDE SEQUENCE [LARGE SCALE GENOMIC DNA]</scope>
    <source>
        <strain evidence="7 8">Lewin</strain>
    </source>
</reference>
<dbReference type="AlphaFoldDB" id="H6L9P7"/>
<dbReference type="STRING" id="984262.SGRA_0486"/>
<evidence type="ECO:0000259" key="6">
    <source>
        <dbReference type="SMART" id="SM00363"/>
    </source>
</evidence>
<dbReference type="Pfam" id="PF00849">
    <property type="entry name" value="PseudoU_synth_2"/>
    <property type="match status" value="1"/>
</dbReference>
<feature type="compositionally biased region" description="Basic and acidic residues" evidence="5">
    <location>
        <begin position="17"/>
        <end position="37"/>
    </location>
</feature>
<dbReference type="PROSITE" id="PS01149">
    <property type="entry name" value="PSI_RSU"/>
    <property type="match status" value="1"/>
</dbReference>
<dbReference type="InterPro" id="IPR020103">
    <property type="entry name" value="PsdUridine_synth_cat_dom_sf"/>
</dbReference>
<dbReference type="EMBL" id="CP002831">
    <property type="protein sequence ID" value="AFC23225.1"/>
    <property type="molecule type" value="Genomic_DNA"/>
</dbReference>
<dbReference type="InterPro" id="IPR020094">
    <property type="entry name" value="TruA/RsuA/RluB/E/F_N"/>
</dbReference>
<feature type="region of interest" description="Disordered" evidence="5">
    <location>
        <begin position="1"/>
        <end position="37"/>
    </location>
</feature>
<dbReference type="CDD" id="cd02870">
    <property type="entry name" value="PseudoU_synth_RsuA_like"/>
    <property type="match status" value="1"/>
</dbReference>
<dbReference type="InterPro" id="IPR036986">
    <property type="entry name" value="S4_RNA-bd_sf"/>
</dbReference>
<dbReference type="Proteomes" id="UP000007519">
    <property type="component" value="Chromosome"/>
</dbReference>
<proteinExistence type="inferred from homology"/>
<sequence>MKKEKYRGPFRNRRKGQPKEQKEEQKAPQEERSDMRLNKYLAHSGVSSRRKADEIIKEGRVTVNGQVVLEMGHRVEPEKDEVKLDGKVITPIKEYVYLLMNKPYNVISTVSDERGRRTVLDIAREHTMKRVYPVGRLDRNTTGLLLLTNDGDLAQKMAHPSYEVTKIYRITLDKPVAEEHVEAIRNTLELEDGPAPVDKIEYVPDSDGRSLNVELHIGRNRIVRRLFEHFGYEVKRLDRRKYGMLTKKGLRPGHCRPLRADELAILKHLT</sequence>
<dbReference type="RefSeq" id="WP_014373470.1">
    <property type="nucleotide sequence ID" value="NC_016940.1"/>
</dbReference>
<dbReference type="Gene3D" id="3.30.70.1560">
    <property type="entry name" value="Alpha-L RNA-binding motif"/>
    <property type="match status" value="1"/>
</dbReference>
<evidence type="ECO:0000313" key="7">
    <source>
        <dbReference type="EMBL" id="AFC23225.1"/>
    </source>
</evidence>
<dbReference type="InterPro" id="IPR006145">
    <property type="entry name" value="PsdUridine_synth_RsuA/RluA"/>
</dbReference>
<dbReference type="FunFam" id="3.10.290.10:FF:000003">
    <property type="entry name" value="Pseudouridine synthase"/>
    <property type="match status" value="1"/>
</dbReference>
<dbReference type="GO" id="GO:0120159">
    <property type="term" value="F:rRNA pseudouridine synthase activity"/>
    <property type="evidence" value="ECO:0007669"/>
    <property type="project" value="UniProtKB-ARBA"/>
</dbReference>
<comment type="similarity">
    <text evidence="1 4">Belongs to the pseudouridine synthase RsuA family.</text>
</comment>
<evidence type="ECO:0000256" key="4">
    <source>
        <dbReference type="RuleBase" id="RU003887"/>
    </source>
</evidence>
<dbReference type="OrthoDB" id="9807213at2"/>
<keyword evidence="3" id="KW-0694">RNA-binding</keyword>
<name>H6L9P7_SAPGL</name>
<gene>
    <name evidence="7" type="primary">rluB</name>
    <name evidence="7" type="ordered locus">SGRA_0486</name>
</gene>
<dbReference type="HOGENOM" id="CLU_024979_1_2_10"/>
<dbReference type="EC" id="5.4.99.-" evidence="4"/>
<dbReference type="SMART" id="SM00363">
    <property type="entry name" value="S4"/>
    <property type="match status" value="1"/>
</dbReference>
<evidence type="ECO:0000256" key="1">
    <source>
        <dbReference type="ARBA" id="ARBA00008348"/>
    </source>
</evidence>
<dbReference type="InterPro" id="IPR050343">
    <property type="entry name" value="RsuA_PseudoU_synthase"/>
</dbReference>
<organism evidence="7 8">
    <name type="scientific">Saprospira grandis (strain Lewin)</name>
    <dbReference type="NCBI Taxonomy" id="984262"/>
    <lineage>
        <taxon>Bacteria</taxon>
        <taxon>Pseudomonadati</taxon>
        <taxon>Bacteroidota</taxon>
        <taxon>Saprospiria</taxon>
        <taxon>Saprospirales</taxon>
        <taxon>Saprospiraceae</taxon>
        <taxon>Saprospira</taxon>
    </lineage>
</organism>
<feature type="domain" description="RNA-binding S4" evidence="6">
    <location>
        <begin position="35"/>
        <end position="97"/>
    </location>
</feature>
<dbReference type="eggNOG" id="COG1187">
    <property type="taxonomic scope" value="Bacteria"/>
</dbReference>
<evidence type="ECO:0000256" key="2">
    <source>
        <dbReference type="ARBA" id="ARBA00023235"/>
    </source>
</evidence>
<dbReference type="InterPro" id="IPR018496">
    <property type="entry name" value="PsdUridine_synth_RsuA/RluB_CS"/>
</dbReference>
<evidence type="ECO:0000313" key="8">
    <source>
        <dbReference type="Proteomes" id="UP000007519"/>
    </source>
</evidence>
<dbReference type="KEGG" id="sgn:SGRA_0486"/>
<accession>H6L9P7</accession>
<dbReference type="GO" id="GO:0003723">
    <property type="term" value="F:RNA binding"/>
    <property type="evidence" value="ECO:0007669"/>
    <property type="project" value="UniProtKB-KW"/>
</dbReference>
<dbReference type="InterPro" id="IPR002942">
    <property type="entry name" value="S4_RNA-bd"/>
</dbReference>
<dbReference type="PROSITE" id="PS50889">
    <property type="entry name" value="S4"/>
    <property type="match status" value="1"/>
</dbReference>
<dbReference type="NCBIfam" id="TIGR00093">
    <property type="entry name" value="pseudouridine synthase"/>
    <property type="match status" value="1"/>
</dbReference>
<keyword evidence="8" id="KW-1185">Reference proteome</keyword>
<evidence type="ECO:0000256" key="3">
    <source>
        <dbReference type="PROSITE-ProRule" id="PRU00182"/>
    </source>
</evidence>
<dbReference type="Gene3D" id="3.10.290.10">
    <property type="entry name" value="RNA-binding S4 domain"/>
    <property type="match status" value="1"/>
</dbReference>
<dbReference type="PANTHER" id="PTHR47683">
    <property type="entry name" value="PSEUDOURIDINE SYNTHASE FAMILY PROTEIN-RELATED"/>
    <property type="match status" value="1"/>
</dbReference>